<sequence>AQFISPSDQQINLMQTRISPNVTSQQKQNAHYISKREHSNDHISHGHYQPNPANTDSNEVFLLLDGDERLTVSQCF</sequence>
<accession>A0A8S2ZXA3</accession>
<dbReference type="Proteomes" id="UP000681967">
    <property type="component" value="Unassembled WGS sequence"/>
</dbReference>
<name>A0A8S2ZXA3_9BILA</name>
<comment type="caution">
    <text evidence="3">The sequence shown here is derived from an EMBL/GenBank/DDBJ whole genome shotgun (WGS) entry which is preliminary data.</text>
</comment>
<protein>
    <submittedName>
        <fullName evidence="3">Uncharacterized protein</fullName>
    </submittedName>
</protein>
<feature type="region of interest" description="Disordered" evidence="1">
    <location>
        <begin position="19"/>
        <end position="54"/>
    </location>
</feature>
<feature type="compositionally biased region" description="Polar residues" evidence="1">
    <location>
        <begin position="19"/>
        <end position="31"/>
    </location>
</feature>
<reference evidence="3" key="1">
    <citation type="submission" date="2021-02" db="EMBL/GenBank/DDBJ databases">
        <authorList>
            <person name="Nowell W R."/>
        </authorList>
    </citation>
    <scope>NUCLEOTIDE SEQUENCE</scope>
</reference>
<organism evidence="3 4">
    <name type="scientific">Rotaria magnacalcarata</name>
    <dbReference type="NCBI Taxonomy" id="392030"/>
    <lineage>
        <taxon>Eukaryota</taxon>
        <taxon>Metazoa</taxon>
        <taxon>Spiralia</taxon>
        <taxon>Gnathifera</taxon>
        <taxon>Rotifera</taxon>
        <taxon>Eurotatoria</taxon>
        <taxon>Bdelloidea</taxon>
        <taxon>Philodinida</taxon>
        <taxon>Philodinidae</taxon>
        <taxon>Rotaria</taxon>
    </lineage>
</organism>
<evidence type="ECO:0000256" key="1">
    <source>
        <dbReference type="SAM" id="MobiDB-lite"/>
    </source>
</evidence>
<feature type="compositionally biased region" description="Basic and acidic residues" evidence="1">
    <location>
        <begin position="34"/>
        <end position="44"/>
    </location>
</feature>
<dbReference type="EMBL" id="CAJOBH010107887">
    <property type="protein sequence ID" value="CAF4646473.1"/>
    <property type="molecule type" value="Genomic_DNA"/>
</dbReference>
<dbReference type="EMBL" id="CAJOBH010111557">
    <property type="protein sequence ID" value="CAF4663970.1"/>
    <property type="molecule type" value="Genomic_DNA"/>
</dbReference>
<evidence type="ECO:0000313" key="2">
    <source>
        <dbReference type="EMBL" id="CAF4646473.1"/>
    </source>
</evidence>
<evidence type="ECO:0000313" key="4">
    <source>
        <dbReference type="Proteomes" id="UP000681967"/>
    </source>
</evidence>
<gene>
    <name evidence="2" type="ORF">BYL167_LOCUS41987</name>
    <name evidence="3" type="ORF">BYL167_LOCUS42701</name>
</gene>
<evidence type="ECO:0000313" key="3">
    <source>
        <dbReference type="EMBL" id="CAF4663970.1"/>
    </source>
</evidence>
<dbReference type="AlphaFoldDB" id="A0A8S2ZXA3"/>
<proteinExistence type="predicted"/>
<feature type="non-terminal residue" evidence="3">
    <location>
        <position position="1"/>
    </location>
</feature>